<keyword evidence="7" id="KW-0256">Endoplasmic reticulum</keyword>
<evidence type="ECO:0000256" key="8">
    <source>
        <dbReference type="SAM" id="MobiDB-lite"/>
    </source>
</evidence>
<dbReference type="PANTHER" id="PTHR11132">
    <property type="entry name" value="SOLUTE CARRIER FAMILY 35"/>
    <property type="match status" value="1"/>
</dbReference>
<feature type="compositionally biased region" description="Basic and acidic residues" evidence="8">
    <location>
        <begin position="1"/>
        <end position="12"/>
    </location>
</feature>
<feature type="region of interest" description="Disordered" evidence="8">
    <location>
        <begin position="1"/>
        <end position="40"/>
    </location>
</feature>
<feature type="transmembrane region" description="Helical" evidence="7">
    <location>
        <begin position="284"/>
        <end position="306"/>
    </location>
</feature>
<keyword evidence="4 7" id="KW-0812">Transmembrane</keyword>
<dbReference type="NCBIfam" id="TIGR00803">
    <property type="entry name" value="nst"/>
    <property type="match status" value="1"/>
</dbReference>
<evidence type="ECO:0000256" key="4">
    <source>
        <dbReference type="ARBA" id="ARBA00022692"/>
    </source>
</evidence>
<comment type="function">
    <text evidence="1 7">Involved in the import of GDP-mannose from the cytoplasm into the Golgi lumen.</text>
</comment>
<feature type="region of interest" description="Disordered" evidence="8">
    <location>
        <begin position="369"/>
        <end position="402"/>
    </location>
</feature>
<accession>A0AAV9J4D4</accession>
<evidence type="ECO:0000256" key="1">
    <source>
        <dbReference type="ARBA" id="ARBA00003420"/>
    </source>
</evidence>
<feature type="transmembrane region" description="Helical" evidence="7">
    <location>
        <begin position="113"/>
        <end position="134"/>
    </location>
</feature>
<evidence type="ECO:0000256" key="6">
    <source>
        <dbReference type="ARBA" id="ARBA00023136"/>
    </source>
</evidence>
<keyword evidence="6 7" id="KW-0472">Membrane</keyword>
<feature type="compositionally biased region" description="Polar residues" evidence="8">
    <location>
        <begin position="385"/>
        <end position="402"/>
    </location>
</feature>
<keyword evidence="5 7" id="KW-1133">Transmembrane helix</keyword>
<keyword evidence="7" id="KW-0813">Transport</keyword>
<feature type="transmembrane region" description="Helical" evidence="7">
    <location>
        <begin position="155"/>
        <end position="183"/>
    </location>
</feature>
<gene>
    <name evidence="9" type="primary">GMT1</name>
    <name evidence="9" type="ORF">LTR36_010326</name>
</gene>
<feature type="transmembrane region" description="Helical" evidence="7">
    <location>
        <begin position="313"/>
        <end position="333"/>
    </location>
</feature>
<dbReference type="AlphaFoldDB" id="A0AAV9J4D4"/>
<dbReference type="InterPro" id="IPR050186">
    <property type="entry name" value="TPT_transporter"/>
</dbReference>
<comment type="subcellular location">
    <subcellularLocation>
        <location evidence="7">Golgi apparatus membrane</location>
        <topology evidence="7">Multi-pass membrane protein</topology>
    </subcellularLocation>
    <subcellularLocation>
        <location evidence="7">Cytoplasmic vesicle membrane</location>
        <topology evidence="7">Multi-pass membrane protein</topology>
    </subcellularLocation>
    <subcellularLocation>
        <location evidence="7">Endoplasmic reticulum membrane</location>
        <topology evidence="7">Multi-pass membrane protein</topology>
    </subcellularLocation>
</comment>
<evidence type="ECO:0000256" key="3">
    <source>
        <dbReference type="ARBA" id="ARBA00011182"/>
    </source>
</evidence>
<evidence type="ECO:0000256" key="2">
    <source>
        <dbReference type="ARBA" id="ARBA00010425"/>
    </source>
</evidence>
<feature type="transmembrane region" description="Helical" evidence="7">
    <location>
        <begin position="339"/>
        <end position="358"/>
    </location>
</feature>
<comment type="subunit">
    <text evidence="3 7">Homooligomer.</text>
</comment>
<keyword evidence="7" id="KW-0333">Golgi apparatus</keyword>
<evidence type="ECO:0000256" key="7">
    <source>
        <dbReference type="RuleBase" id="RU367097"/>
    </source>
</evidence>
<keyword evidence="10" id="KW-1185">Reference proteome</keyword>
<feature type="transmembrane region" description="Helical" evidence="7">
    <location>
        <begin position="73"/>
        <end position="93"/>
    </location>
</feature>
<feature type="transmembrane region" description="Helical" evidence="7">
    <location>
        <begin position="246"/>
        <end position="264"/>
    </location>
</feature>
<evidence type="ECO:0000313" key="10">
    <source>
        <dbReference type="Proteomes" id="UP001324427"/>
    </source>
</evidence>
<proteinExistence type="inferred from homology"/>
<reference evidence="9 10" key="1">
    <citation type="submission" date="2021-11" db="EMBL/GenBank/DDBJ databases">
        <title>Black yeast isolated from Biological Soil Crust.</title>
        <authorList>
            <person name="Kurbessoian T."/>
        </authorList>
    </citation>
    <scope>NUCLEOTIDE SEQUENCE [LARGE SCALE GENOMIC DNA]</scope>
    <source>
        <strain evidence="9 10">CCFEE 5522</strain>
    </source>
</reference>
<dbReference type="Proteomes" id="UP001324427">
    <property type="component" value="Unassembled WGS sequence"/>
</dbReference>
<organism evidence="9 10">
    <name type="scientific">Oleoguttula mirabilis</name>
    <dbReference type="NCBI Taxonomy" id="1507867"/>
    <lineage>
        <taxon>Eukaryota</taxon>
        <taxon>Fungi</taxon>
        <taxon>Dikarya</taxon>
        <taxon>Ascomycota</taxon>
        <taxon>Pezizomycotina</taxon>
        <taxon>Dothideomycetes</taxon>
        <taxon>Dothideomycetidae</taxon>
        <taxon>Mycosphaerellales</taxon>
        <taxon>Teratosphaeriaceae</taxon>
        <taxon>Oleoguttula</taxon>
    </lineage>
</organism>
<dbReference type="GO" id="GO:0005789">
    <property type="term" value="C:endoplasmic reticulum membrane"/>
    <property type="evidence" value="ECO:0007669"/>
    <property type="project" value="UniProtKB-SubCell"/>
</dbReference>
<evidence type="ECO:0000313" key="9">
    <source>
        <dbReference type="EMBL" id="KAK4539792.1"/>
    </source>
</evidence>
<protein>
    <recommendedName>
        <fullName evidence="7">GDP-mannose transporter</fullName>
        <shortName evidence="7">GMT</shortName>
    </recommendedName>
</protein>
<evidence type="ECO:0000256" key="5">
    <source>
        <dbReference type="ARBA" id="ARBA00022989"/>
    </source>
</evidence>
<sequence>MAEREKRDREEVSIQLGDRQPNGHFDAAPKPQPAMLSPATSATSSPVVSIMCYCGSSILMTVTNKYVLSGTNFNLNFFLLCVQSVVCILAIQTGKTSGIITYRDFHTDEARKWFPISLLLVAMIYTSTKALQFLSIPVYTIFKNLTTILIAYGEVLWFGGTVTPMALLAFALMVLSSVIAAWADIQHALLSSGGAGEALTGEAAARISTLNAGYLWMGMNCFCSAAYLLGMRKRIKLTNFKDFDTMYYNNLLSIPVLLLCSLFLENWSSANLALNFPEETRNWMIATMVLSGLSSVFISYSSAWCVRVTSSTTYSMVGALNKLPVAVSGLVFFDAPVTVASVSAIFVGFVSGIVYTVAKMWQGKGGGAAGAGGKGASGAGGSGSVLPTTSASVQSMRDSLKS</sequence>
<comment type="caution">
    <text evidence="9">The sequence shown here is derived from an EMBL/GenBank/DDBJ whole genome shotgun (WGS) entry which is preliminary data.</text>
</comment>
<dbReference type="EMBL" id="JAVFHQ010000082">
    <property type="protein sequence ID" value="KAK4539792.1"/>
    <property type="molecule type" value="Genomic_DNA"/>
</dbReference>
<dbReference type="GO" id="GO:0030659">
    <property type="term" value="C:cytoplasmic vesicle membrane"/>
    <property type="evidence" value="ECO:0007669"/>
    <property type="project" value="UniProtKB-SubCell"/>
</dbReference>
<feature type="compositionally biased region" description="Gly residues" evidence="8">
    <location>
        <begin position="369"/>
        <end position="383"/>
    </location>
</feature>
<keyword evidence="7" id="KW-0762">Sugar transport</keyword>
<feature type="transmembrane region" description="Helical" evidence="7">
    <location>
        <begin position="213"/>
        <end position="230"/>
    </location>
</feature>
<keyword evidence="7" id="KW-0968">Cytoplasmic vesicle</keyword>
<comment type="similarity">
    <text evidence="2 7">Belongs to the TPT transporter family. SLC35D subfamily.</text>
</comment>
<name>A0AAV9J4D4_9PEZI</name>
<dbReference type="GO" id="GO:0000139">
    <property type="term" value="C:Golgi membrane"/>
    <property type="evidence" value="ECO:0007669"/>
    <property type="project" value="UniProtKB-SubCell"/>
</dbReference>